<evidence type="ECO:0000313" key="1">
    <source>
        <dbReference type="EMBL" id="ULT97566.1"/>
    </source>
</evidence>
<evidence type="ECO:0000313" key="2">
    <source>
        <dbReference type="Proteomes" id="UP000827892"/>
    </source>
</evidence>
<dbReference type="AlphaFoldDB" id="A0AAE9AEE0"/>
<gene>
    <name evidence="1" type="ORF">L3Y34_005409</name>
</gene>
<dbReference type="EMBL" id="CP090894">
    <property type="protein sequence ID" value="ULT97566.1"/>
    <property type="molecule type" value="Genomic_DNA"/>
</dbReference>
<protein>
    <submittedName>
        <fullName evidence="1">Uncharacterized protein</fullName>
    </submittedName>
</protein>
<accession>A0AAE9AEE0</accession>
<organism evidence="1 2">
    <name type="scientific">Caenorhabditis briggsae</name>
    <dbReference type="NCBI Taxonomy" id="6238"/>
    <lineage>
        <taxon>Eukaryota</taxon>
        <taxon>Metazoa</taxon>
        <taxon>Ecdysozoa</taxon>
        <taxon>Nematoda</taxon>
        <taxon>Chromadorea</taxon>
        <taxon>Rhabditida</taxon>
        <taxon>Rhabditina</taxon>
        <taxon>Rhabditomorpha</taxon>
        <taxon>Rhabditoidea</taxon>
        <taxon>Rhabditidae</taxon>
        <taxon>Peloderinae</taxon>
        <taxon>Caenorhabditis</taxon>
    </lineage>
</organism>
<reference evidence="1 2" key="1">
    <citation type="submission" date="2022-05" db="EMBL/GenBank/DDBJ databases">
        <title>Chromosome-level reference genomes for two strains of Caenorhabditis briggsae: an improved platform for comparative genomics.</title>
        <authorList>
            <person name="Stevens L."/>
            <person name="Andersen E.C."/>
        </authorList>
    </citation>
    <scope>NUCLEOTIDE SEQUENCE [LARGE SCALE GENOMIC DNA]</scope>
    <source>
        <strain evidence="1">QX1410_ONT</strain>
        <tissue evidence="1">Whole-organism</tissue>
    </source>
</reference>
<sequence>MIAENEGSKSENQQEEQPIPTAMFLPNLNTSSSSAHVQINCNPAQWMEGCQLWSSKDSPAVLINHWILCVGIKKAIAKEAKSLDSLHDTKDDVVLFMTMYIKECFEKRGSKLRRSIFSNYTKLPETQNKPQINFREFDRNARNADSITLRTNMLNWCLERVNEEFRRPELNMDSLTFLYLAFYQRK</sequence>
<name>A0AAE9AEE0_CAEBR</name>
<dbReference type="Proteomes" id="UP000827892">
    <property type="component" value="Chromosome IV"/>
</dbReference>
<proteinExistence type="predicted"/>